<organism evidence="1 2">
    <name type="scientific">Oceanicoccus sagamiensis</name>
    <dbReference type="NCBI Taxonomy" id="716816"/>
    <lineage>
        <taxon>Bacteria</taxon>
        <taxon>Pseudomonadati</taxon>
        <taxon>Pseudomonadota</taxon>
        <taxon>Gammaproteobacteria</taxon>
        <taxon>Cellvibrionales</taxon>
        <taxon>Spongiibacteraceae</taxon>
        <taxon>Oceanicoccus</taxon>
    </lineage>
</organism>
<gene>
    <name evidence="1" type="ORF">BST96_16230</name>
</gene>
<dbReference type="STRING" id="716816.BST96_16230"/>
<evidence type="ECO:0000313" key="1">
    <source>
        <dbReference type="EMBL" id="ARN75518.1"/>
    </source>
</evidence>
<accession>A0A1X9NBV0</accession>
<sequence length="130" mass="14571">MKNSLIALLLMVLALMVGLVYSVWQSRQVAIYELEVINRSGVTVQSVRLFGSGVQAEASLKPLMPGRSAIMSVMLKKQGGLQFEVQQGDSRIDTFIEQNINAIHSFHQQLMIEPGQRYLISNYEELTITD</sequence>
<protein>
    <submittedName>
        <fullName evidence="1">Uncharacterized protein</fullName>
    </submittedName>
</protein>
<name>A0A1X9NBV0_9GAMM</name>
<dbReference type="EMBL" id="CP019343">
    <property type="protein sequence ID" value="ARN75518.1"/>
    <property type="molecule type" value="Genomic_DNA"/>
</dbReference>
<proteinExistence type="predicted"/>
<reference evidence="1 2" key="1">
    <citation type="submission" date="2016-11" db="EMBL/GenBank/DDBJ databases">
        <title>Trade-off between light-utilization and light-protection in marine flavobacteria.</title>
        <authorList>
            <person name="Kumagai Y."/>
        </authorList>
    </citation>
    <scope>NUCLEOTIDE SEQUENCE [LARGE SCALE GENOMIC DNA]</scope>
    <source>
        <strain evidence="1 2">NBRC 107125</strain>
    </source>
</reference>
<keyword evidence="2" id="KW-1185">Reference proteome</keyword>
<dbReference type="AlphaFoldDB" id="A0A1X9NBV0"/>
<dbReference type="RefSeq" id="WP_085759700.1">
    <property type="nucleotide sequence ID" value="NZ_CP019343.1"/>
</dbReference>
<evidence type="ECO:0000313" key="2">
    <source>
        <dbReference type="Proteomes" id="UP000193450"/>
    </source>
</evidence>
<dbReference type="Proteomes" id="UP000193450">
    <property type="component" value="Chromosome"/>
</dbReference>
<dbReference type="KEGG" id="osg:BST96_16230"/>